<evidence type="ECO:0000313" key="2">
    <source>
        <dbReference type="Proteomes" id="UP000024635"/>
    </source>
</evidence>
<keyword evidence="2" id="KW-1185">Reference proteome</keyword>
<reference evidence="2" key="1">
    <citation type="journal article" date="2015" name="Nat. Genet.">
        <title>The genome and transcriptome of the zoonotic hookworm Ancylostoma ceylanicum identify infection-specific gene families.</title>
        <authorList>
            <person name="Schwarz E.M."/>
            <person name="Hu Y."/>
            <person name="Antoshechkin I."/>
            <person name="Miller M.M."/>
            <person name="Sternberg P.W."/>
            <person name="Aroian R.V."/>
        </authorList>
    </citation>
    <scope>NUCLEOTIDE SEQUENCE</scope>
    <source>
        <strain evidence="2">HY135</strain>
    </source>
</reference>
<accession>A0A016RX87</accession>
<organism evidence="1 2">
    <name type="scientific">Ancylostoma ceylanicum</name>
    <dbReference type="NCBI Taxonomy" id="53326"/>
    <lineage>
        <taxon>Eukaryota</taxon>
        <taxon>Metazoa</taxon>
        <taxon>Ecdysozoa</taxon>
        <taxon>Nematoda</taxon>
        <taxon>Chromadorea</taxon>
        <taxon>Rhabditida</taxon>
        <taxon>Rhabditina</taxon>
        <taxon>Rhabditomorpha</taxon>
        <taxon>Strongyloidea</taxon>
        <taxon>Ancylostomatidae</taxon>
        <taxon>Ancylostomatinae</taxon>
        <taxon>Ancylostoma</taxon>
    </lineage>
</organism>
<protein>
    <submittedName>
        <fullName evidence="1">Uncharacterized protein</fullName>
    </submittedName>
</protein>
<comment type="caution">
    <text evidence="1">The sequence shown here is derived from an EMBL/GenBank/DDBJ whole genome shotgun (WGS) entry which is preliminary data.</text>
</comment>
<dbReference type="EMBL" id="JARK01001681">
    <property type="protein sequence ID" value="EYB82995.1"/>
    <property type="molecule type" value="Genomic_DNA"/>
</dbReference>
<name>A0A016RX87_9BILA</name>
<dbReference type="Proteomes" id="UP000024635">
    <property type="component" value="Unassembled WGS sequence"/>
</dbReference>
<evidence type="ECO:0000313" key="1">
    <source>
        <dbReference type="EMBL" id="EYB82995.1"/>
    </source>
</evidence>
<proteinExistence type="predicted"/>
<dbReference type="AlphaFoldDB" id="A0A016RX87"/>
<sequence>MVRRVEHWRSPKHACVLNRLSTRFHASHRACQLVEHIVANVLKVKARVTNVTESIQTDPVRKCAKIREKNSQSIRKTWWHAVRMWYWLYVDEIQRICPVLGTGAFRHWY</sequence>
<gene>
    <name evidence="1" type="primary">Acey_s0345.g3113</name>
    <name evidence="1" type="ORF">Y032_0345g3113</name>
</gene>